<dbReference type="PROSITE" id="PS50082">
    <property type="entry name" value="WD_REPEATS_2"/>
    <property type="match status" value="2"/>
</dbReference>
<feature type="compositionally biased region" description="Basic residues" evidence="4">
    <location>
        <begin position="363"/>
        <end position="373"/>
    </location>
</feature>
<dbReference type="PROSITE" id="PS00678">
    <property type="entry name" value="WD_REPEATS_1"/>
    <property type="match status" value="1"/>
</dbReference>
<gene>
    <name evidence="5" type="ORF">BZG36_01488</name>
</gene>
<dbReference type="Proteomes" id="UP000242875">
    <property type="component" value="Unassembled WGS sequence"/>
</dbReference>
<dbReference type="Pfam" id="PF00400">
    <property type="entry name" value="WD40"/>
    <property type="match status" value="2"/>
</dbReference>
<dbReference type="PROSITE" id="PS50294">
    <property type="entry name" value="WD_REPEATS_REGION"/>
    <property type="match status" value="1"/>
</dbReference>
<keyword evidence="1 3" id="KW-0853">WD repeat</keyword>
<reference evidence="5 6" key="1">
    <citation type="journal article" date="2017" name="Mycologia">
        <title>Bifiguratus adelaidae, gen. et sp. nov., a new member of Mucoromycotina in endophytic and soil-dwelling habitats.</title>
        <authorList>
            <person name="Torres-Cruz T.J."/>
            <person name="Billingsley Tobias T.L."/>
            <person name="Almatruk M."/>
            <person name="Hesse C."/>
            <person name="Kuske C.R."/>
            <person name="Desiro A."/>
            <person name="Benucci G.M."/>
            <person name="Bonito G."/>
            <person name="Stajich J.E."/>
            <person name="Dunlap C."/>
            <person name="Arnold A.E."/>
            <person name="Porras-Alfaro A."/>
        </authorList>
    </citation>
    <scope>NUCLEOTIDE SEQUENCE [LARGE SCALE GENOMIC DNA]</scope>
    <source>
        <strain evidence="5 6">AZ0501</strain>
    </source>
</reference>
<proteinExistence type="predicted"/>
<evidence type="ECO:0008006" key="7">
    <source>
        <dbReference type="Google" id="ProtNLM"/>
    </source>
</evidence>
<dbReference type="PANTHER" id="PTHR19919">
    <property type="entry name" value="WD REPEAT CONTAINING PROTEIN"/>
    <property type="match status" value="1"/>
</dbReference>
<dbReference type="InterPro" id="IPR036322">
    <property type="entry name" value="WD40_repeat_dom_sf"/>
</dbReference>
<keyword evidence="6" id="KW-1185">Reference proteome</keyword>
<sequence length="423" mass="47049">MAYAYDPVRASDRMPMPAINQEKYTYNYTAPWPVYAMDWSKKKSDGFQIALGSFLEQLSNKLQVISLRGGDNQYQNLGQDFVVTAEADHGYPISKLQWEPARLANKPSDTIATTSDILRLWELTDAEPPSQGGHIPSSSRRLYPNHAKQLKIKTELANNKQTFSAPLTSFDWNEHQPSLIVTSSIDTTCTVWNVETRQAKTQLIAHDREVFDVAFAHGSSDIFASVGADGSVRMFDLRQLEHSTIIYETPAASGKTTSSHHQNQSAAAPSFVSQSLLRLQFNRLEANYLATFQFNSHSVQILDVRVPGVPVTQLFGHADSVNCMSWSPHTAGQIATGADDCQLLLWDMNTAQSKSNNALHGHTQGHHHRHHHSKEAVKPALDPVRAHTAENEINHVSWNYTVPDWLAMASGKTIQALRGDGLK</sequence>
<name>A0A261Y4R1_9FUNG</name>
<accession>A0A261Y4R1</accession>
<comment type="caution">
    <text evidence="5">The sequence shown here is derived from an EMBL/GenBank/DDBJ whole genome shotgun (WGS) entry which is preliminary data.</text>
</comment>
<dbReference type="SUPFAM" id="SSF50978">
    <property type="entry name" value="WD40 repeat-like"/>
    <property type="match status" value="1"/>
</dbReference>
<dbReference type="InterPro" id="IPR015943">
    <property type="entry name" value="WD40/YVTN_repeat-like_dom_sf"/>
</dbReference>
<dbReference type="InterPro" id="IPR001680">
    <property type="entry name" value="WD40_rpt"/>
</dbReference>
<feature type="region of interest" description="Disordered" evidence="4">
    <location>
        <begin position="355"/>
        <end position="377"/>
    </location>
</feature>
<dbReference type="InterPro" id="IPR045159">
    <property type="entry name" value="DCAF7-like"/>
</dbReference>
<dbReference type="OrthoDB" id="1284551at2759"/>
<feature type="repeat" description="WD" evidence="3">
    <location>
        <begin position="203"/>
        <end position="245"/>
    </location>
</feature>
<evidence type="ECO:0000256" key="4">
    <source>
        <dbReference type="SAM" id="MobiDB-lite"/>
    </source>
</evidence>
<keyword evidence="2" id="KW-0677">Repeat</keyword>
<dbReference type="InterPro" id="IPR019775">
    <property type="entry name" value="WD40_repeat_CS"/>
</dbReference>
<dbReference type="Gene3D" id="2.130.10.10">
    <property type="entry name" value="YVTN repeat-like/Quinoprotein amine dehydrogenase"/>
    <property type="match status" value="1"/>
</dbReference>
<dbReference type="SMART" id="SM00320">
    <property type="entry name" value="WD40"/>
    <property type="match status" value="4"/>
</dbReference>
<evidence type="ECO:0000313" key="6">
    <source>
        <dbReference type="Proteomes" id="UP000242875"/>
    </source>
</evidence>
<protein>
    <recommendedName>
        <fullName evidence="7">Histone-binding protein RBBP4 N-terminal domain-containing protein</fullName>
    </recommendedName>
</protein>
<evidence type="ECO:0000256" key="2">
    <source>
        <dbReference type="ARBA" id="ARBA00022737"/>
    </source>
</evidence>
<evidence type="ECO:0000256" key="3">
    <source>
        <dbReference type="PROSITE-ProRule" id="PRU00221"/>
    </source>
</evidence>
<evidence type="ECO:0000256" key="1">
    <source>
        <dbReference type="ARBA" id="ARBA00022574"/>
    </source>
</evidence>
<feature type="repeat" description="WD" evidence="3">
    <location>
        <begin position="314"/>
        <end position="356"/>
    </location>
</feature>
<evidence type="ECO:0000313" key="5">
    <source>
        <dbReference type="EMBL" id="OZJ05606.1"/>
    </source>
</evidence>
<dbReference type="AlphaFoldDB" id="A0A261Y4R1"/>
<organism evidence="5 6">
    <name type="scientific">Bifiguratus adelaidae</name>
    <dbReference type="NCBI Taxonomy" id="1938954"/>
    <lineage>
        <taxon>Eukaryota</taxon>
        <taxon>Fungi</taxon>
        <taxon>Fungi incertae sedis</taxon>
        <taxon>Mucoromycota</taxon>
        <taxon>Mucoromycotina</taxon>
        <taxon>Endogonomycetes</taxon>
        <taxon>Endogonales</taxon>
        <taxon>Endogonales incertae sedis</taxon>
        <taxon>Bifiguratus</taxon>
    </lineage>
</organism>
<dbReference type="EMBL" id="MVBO01000012">
    <property type="protein sequence ID" value="OZJ05606.1"/>
    <property type="molecule type" value="Genomic_DNA"/>
</dbReference>